<accession>A0A2N0P3D2</accession>
<sequence>MSVNEANPSELELSKQRIAELEAENVNLRRKLSVSDAEIAELKRIGKMVRKKNKRHNQSTSSATSSSANETQSKNMIVSDTELRELVRQGLVVDEVHEVLSYDRKNMPWVDNFINLSIKLENQCNDPREKAYHCLMGKVFNMKVFHEASIQAGHISKAEYLGNKIDDRIVDFIIQIGEGKKGWLSHESVATLHKATITERVVDLLNDTKNKGPEARGQIIIFYRYMWSCTPVLSKSRGWLRYHPGPRSYEDILQIFGADRGSDHGVKSIIIPFYDLQEGAINSGTKTKNAKSG</sequence>
<keyword evidence="1" id="KW-0175">Coiled coil</keyword>
<dbReference type="EMBL" id="LLXJ01001638">
    <property type="protein sequence ID" value="PKC01331.1"/>
    <property type="molecule type" value="Genomic_DNA"/>
</dbReference>
<dbReference type="VEuPathDB" id="FungiDB:RhiirA1_463749"/>
<evidence type="ECO:0000313" key="4">
    <source>
        <dbReference type="Proteomes" id="UP000232722"/>
    </source>
</evidence>
<feature type="compositionally biased region" description="Low complexity" evidence="2">
    <location>
        <begin position="59"/>
        <end position="68"/>
    </location>
</feature>
<organism evidence="3 4">
    <name type="scientific">Rhizophagus irregularis</name>
    <dbReference type="NCBI Taxonomy" id="588596"/>
    <lineage>
        <taxon>Eukaryota</taxon>
        <taxon>Fungi</taxon>
        <taxon>Fungi incertae sedis</taxon>
        <taxon>Mucoromycota</taxon>
        <taxon>Glomeromycotina</taxon>
        <taxon>Glomeromycetes</taxon>
        <taxon>Glomerales</taxon>
        <taxon>Glomeraceae</taxon>
        <taxon>Rhizophagus</taxon>
    </lineage>
</organism>
<feature type="coiled-coil region" evidence="1">
    <location>
        <begin position="11"/>
        <end position="38"/>
    </location>
</feature>
<evidence type="ECO:0000256" key="1">
    <source>
        <dbReference type="SAM" id="Coils"/>
    </source>
</evidence>
<dbReference type="AlphaFoldDB" id="A0A2N0P3D2"/>
<gene>
    <name evidence="3" type="ORF">RhiirA5_426873</name>
</gene>
<proteinExistence type="predicted"/>
<feature type="region of interest" description="Disordered" evidence="2">
    <location>
        <begin position="48"/>
        <end position="75"/>
    </location>
</feature>
<name>A0A2N0P3D2_9GLOM</name>
<comment type="caution">
    <text evidence="3">The sequence shown here is derived from an EMBL/GenBank/DDBJ whole genome shotgun (WGS) entry which is preliminary data.</text>
</comment>
<feature type="compositionally biased region" description="Basic residues" evidence="2">
    <location>
        <begin position="48"/>
        <end position="57"/>
    </location>
</feature>
<reference evidence="3 4" key="2">
    <citation type="submission" date="2017-09" db="EMBL/GenBank/DDBJ databases">
        <title>Extensive intraspecific genome diversity in a model arbuscular mycorrhizal fungus.</title>
        <authorList>
            <person name="Chen E.C."/>
            <person name="Morin E."/>
            <person name="Beaudet D."/>
            <person name="Noel J."/>
            <person name="Ndikumana S."/>
            <person name="Charron P."/>
            <person name="St-Onge C."/>
            <person name="Giorgi J."/>
            <person name="Grigoriev I.V."/>
            <person name="Roux C."/>
            <person name="Martin F.M."/>
            <person name="Corradi N."/>
        </authorList>
    </citation>
    <scope>NUCLEOTIDE SEQUENCE [LARGE SCALE GENOMIC DNA]</scope>
    <source>
        <strain evidence="3 4">A5</strain>
    </source>
</reference>
<dbReference type="Proteomes" id="UP000232722">
    <property type="component" value="Unassembled WGS sequence"/>
</dbReference>
<reference evidence="3 4" key="1">
    <citation type="submission" date="2016-04" db="EMBL/GenBank/DDBJ databases">
        <title>Genome analyses suggest a sexual origin of heterokaryosis in a supposedly ancient asexual fungus.</title>
        <authorList>
            <person name="Ropars J."/>
            <person name="Sedzielewska K."/>
            <person name="Noel J."/>
            <person name="Charron P."/>
            <person name="Farinelli L."/>
            <person name="Marton T."/>
            <person name="Kruger M."/>
            <person name="Pelin A."/>
            <person name="Brachmann A."/>
            <person name="Corradi N."/>
        </authorList>
    </citation>
    <scope>NUCLEOTIDE SEQUENCE [LARGE SCALE GENOMIC DNA]</scope>
    <source>
        <strain evidence="3 4">A5</strain>
    </source>
</reference>
<protein>
    <submittedName>
        <fullName evidence="3">Uncharacterized protein</fullName>
    </submittedName>
</protein>
<dbReference type="VEuPathDB" id="FungiDB:RhiirFUN_003403"/>
<evidence type="ECO:0000256" key="2">
    <source>
        <dbReference type="SAM" id="MobiDB-lite"/>
    </source>
</evidence>
<dbReference type="VEuPathDB" id="FungiDB:FUN_020162"/>
<evidence type="ECO:0000313" key="3">
    <source>
        <dbReference type="EMBL" id="PKC01331.1"/>
    </source>
</evidence>
<dbReference type="VEuPathDB" id="FungiDB:RhiirA1_477428"/>